<proteinExistence type="predicted"/>
<feature type="compositionally biased region" description="Low complexity" evidence="1">
    <location>
        <begin position="101"/>
        <end position="114"/>
    </location>
</feature>
<evidence type="ECO:0000313" key="2">
    <source>
        <dbReference type="EMBL" id="GFH25259.1"/>
    </source>
</evidence>
<sequence length="194" mass="20874">MVLRTCILQLTNVLDGVAGLACSPWQVSSSSVGFVGTILRNSPCTTCVLHVPHVYCMYRMYSMYSKPTRWTCKANGRCQQPLSTQPYLYLSLKAAGSSDRAPATAPSPCSSSSASDDDEARNAAKGGDNDILRHPLLLQHALAPLVLSIPGQAGIRSGLYRPRLQAHRPSRLRGCSALPSSLTCREVLKDWGGA</sequence>
<protein>
    <submittedName>
        <fullName evidence="2">Uncharacterized protein</fullName>
    </submittedName>
</protein>
<dbReference type="AlphaFoldDB" id="A0A699ZZI3"/>
<keyword evidence="3" id="KW-1185">Reference proteome</keyword>
<feature type="region of interest" description="Disordered" evidence="1">
    <location>
        <begin position="99"/>
        <end position="126"/>
    </location>
</feature>
<evidence type="ECO:0000313" key="3">
    <source>
        <dbReference type="Proteomes" id="UP000485058"/>
    </source>
</evidence>
<reference evidence="2 3" key="1">
    <citation type="submission" date="2020-02" db="EMBL/GenBank/DDBJ databases">
        <title>Draft genome sequence of Haematococcus lacustris strain NIES-144.</title>
        <authorList>
            <person name="Morimoto D."/>
            <person name="Nakagawa S."/>
            <person name="Yoshida T."/>
            <person name="Sawayama S."/>
        </authorList>
    </citation>
    <scope>NUCLEOTIDE SEQUENCE [LARGE SCALE GENOMIC DNA]</scope>
    <source>
        <strain evidence="2 3">NIES-144</strain>
    </source>
</reference>
<name>A0A699ZZI3_HAELA</name>
<evidence type="ECO:0000256" key="1">
    <source>
        <dbReference type="SAM" id="MobiDB-lite"/>
    </source>
</evidence>
<organism evidence="2 3">
    <name type="scientific">Haematococcus lacustris</name>
    <name type="common">Green alga</name>
    <name type="synonym">Haematococcus pluvialis</name>
    <dbReference type="NCBI Taxonomy" id="44745"/>
    <lineage>
        <taxon>Eukaryota</taxon>
        <taxon>Viridiplantae</taxon>
        <taxon>Chlorophyta</taxon>
        <taxon>core chlorophytes</taxon>
        <taxon>Chlorophyceae</taxon>
        <taxon>CS clade</taxon>
        <taxon>Chlamydomonadales</taxon>
        <taxon>Haematococcaceae</taxon>
        <taxon>Haematococcus</taxon>
    </lineage>
</organism>
<gene>
    <name evidence="2" type="ORF">HaLaN_23195</name>
</gene>
<comment type="caution">
    <text evidence="2">The sequence shown here is derived from an EMBL/GenBank/DDBJ whole genome shotgun (WGS) entry which is preliminary data.</text>
</comment>
<dbReference type="Proteomes" id="UP000485058">
    <property type="component" value="Unassembled WGS sequence"/>
</dbReference>
<accession>A0A699ZZI3</accession>
<dbReference type="EMBL" id="BLLF01002766">
    <property type="protein sequence ID" value="GFH25259.1"/>
    <property type="molecule type" value="Genomic_DNA"/>
</dbReference>